<dbReference type="CDD" id="cd05536">
    <property type="entry name" value="POLBc_B3"/>
    <property type="match status" value="1"/>
</dbReference>
<protein>
    <recommendedName>
        <fullName evidence="7">DNA polymerase</fullName>
        <ecNumber evidence="7">2.7.7.7</ecNumber>
    </recommendedName>
</protein>
<sequence length="792" mass="90455">MRFYLLDVSYEVEGNVPVILMWGLKEDSTPILIKDNTFRPYFYALVEDEKVLPEVKRRVKALSRPSSPILEVVEVDKKYFGKPVKALKITTLIPESVRHYRDEVSKIPGVKEVLEADIRFSMRYVIDRDALPCGWYEAEVEALGRDARYRVPEVYLLKSGLRRIERNLPPKLKVLAFDIEVYSPSGSLRPSKDPIIIVALANNDGDVKVLTAEDLNNDGKLIEEFVNYVLTYDPDIIVGYNSNMFDWQYLLSRSEFLKVKLDVGRAKGGIPRQSAYGHISVPGRLHVDLYNFAEEIPEIKLKSLDEVADYLGVMKKDERTLIPWYEIHKFWDDLSKRPLLEKYAKEDAISTLGIAEKFLPFAMQLSSLTGLPLDQVGAASVGYRLEWYLMREAFKYGELIPNRVEREYEPYKGAIVLEPAKGVHENIAVLDFTSMYPNIMIKYNIGPDTYVDGECGVNECYIIPELKYKFRVSPPGFYKNVLETLLKMRKAVREEMKSLSPESPEYKVLDERQRALKVLANASYGYMGWVGARWYFREGAEAVTALGRKTITEAIKIAGKLGLRVIYGDTDSLFVTYVKDLISKFVDEVNSALGLEIKIDKIYKRVFFTEAKKRYVGLTEDGRIDIVGFEAVRGDWTDIARDVQEEVAKLILTTKRVDDAINHVRKVIEDLRSGKIPIDKLIIWKTLTKRIDDYEVDAPHVAAAKRLENLGIKVDVGSKVGYVIVKGTGNISSRAYPYMMVKDKDIDVEYYVKHQVIPAALRILSYFGVTDKQLEAVKKEGKSLMDFLSRKG</sequence>
<dbReference type="AlphaFoldDB" id="A0A2R7Y460"/>
<evidence type="ECO:0000256" key="2">
    <source>
        <dbReference type="ARBA" id="ARBA00022679"/>
    </source>
</evidence>
<dbReference type="InterPro" id="IPR042087">
    <property type="entry name" value="DNA_pol_B_thumb"/>
</dbReference>
<dbReference type="EMBL" id="NBVN01000004">
    <property type="protein sequence ID" value="PUA32300.1"/>
    <property type="molecule type" value="Genomic_DNA"/>
</dbReference>
<feature type="domain" description="DNA-directed DNA polymerase family B multifunctional" evidence="8">
    <location>
        <begin position="384"/>
        <end position="765"/>
    </location>
</feature>
<keyword evidence="2 7" id="KW-0808">Transferase</keyword>
<dbReference type="InterPro" id="IPR006133">
    <property type="entry name" value="DNA-dir_DNA_pol_B_exonuc"/>
</dbReference>
<evidence type="ECO:0000256" key="4">
    <source>
        <dbReference type="ARBA" id="ARBA00022932"/>
    </source>
</evidence>
<keyword evidence="4 7" id="KW-0239">DNA-directed DNA polymerase</keyword>
<evidence type="ECO:0000313" key="10">
    <source>
        <dbReference type="EMBL" id="PUA32300.1"/>
    </source>
</evidence>
<dbReference type="Gene3D" id="3.30.420.10">
    <property type="entry name" value="Ribonuclease H-like superfamily/Ribonuclease H"/>
    <property type="match status" value="1"/>
</dbReference>
<dbReference type="Gene3D" id="1.10.132.60">
    <property type="entry name" value="DNA polymerase family B, C-terminal domain"/>
    <property type="match status" value="1"/>
</dbReference>
<name>A0A2R7Y460_9CREN</name>
<dbReference type="Gene3D" id="3.30.342.10">
    <property type="entry name" value="DNA Polymerase, chain B, domain 1"/>
    <property type="match status" value="1"/>
</dbReference>
<dbReference type="Proteomes" id="UP000244093">
    <property type="component" value="Unassembled WGS sequence"/>
</dbReference>
<gene>
    <name evidence="10" type="ORF">B7O98_06460</name>
</gene>
<dbReference type="InterPro" id="IPR006134">
    <property type="entry name" value="DNA-dir_DNA_pol_B_multi_dom"/>
</dbReference>
<proteinExistence type="inferred from homology"/>
<dbReference type="GO" id="GO:0000166">
    <property type="term" value="F:nucleotide binding"/>
    <property type="evidence" value="ECO:0007669"/>
    <property type="project" value="InterPro"/>
</dbReference>
<dbReference type="PRINTS" id="PR00106">
    <property type="entry name" value="DNAPOLB"/>
</dbReference>
<dbReference type="PROSITE" id="PS00116">
    <property type="entry name" value="DNA_POLYMERASE_B"/>
    <property type="match status" value="1"/>
</dbReference>
<dbReference type="InterPro" id="IPR023211">
    <property type="entry name" value="DNA_pol_palm_dom_sf"/>
</dbReference>
<keyword evidence="5 7" id="KW-0238">DNA-binding</keyword>
<dbReference type="SUPFAM" id="SSF56672">
    <property type="entry name" value="DNA/RNA polymerases"/>
    <property type="match status" value="1"/>
</dbReference>
<dbReference type="SMART" id="SM00486">
    <property type="entry name" value="POLBc"/>
    <property type="match status" value="1"/>
</dbReference>
<comment type="catalytic activity">
    <reaction evidence="6 7">
        <text>DNA(n) + a 2'-deoxyribonucleoside 5'-triphosphate = DNA(n+1) + diphosphate</text>
        <dbReference type="Rhea" id="RHEA:22508"/>
        <dbReference type="Rhea" id="RHEA-COMP:17339"/>
        <dbReference type="Rhea" id="RHEA-COMP:17340"/>
        <dbReference type="ChEBI" id="CHEBI:33019"/>
        <dbReference type="ChEBI" id="CHEBI:61560"/>
        <dbReference type="ChEBI" id="CHEBI:173112"/>
        <dbReference type="EC" id="2.7.7.7"/>
    </reaction>
</comment>
<dbReference type="SUPFAM" id="SSF53098">
    <property type="entry name" value="Ribonuclease H-like"/>
    <property type="match status" value="1"/>
</dbReference>
<accession>A0A2R7Y460</accession>
<evidence type="ECO:0000256" key="1">
    <source>
        <dbReference type="ARBA" id="ARBA00005755"/>
    </source>
</evidence>
<dbReference type="Gene3D" id="3.90.1600.10">
    <property type="entry name" value="Palm domain of DNA polymerase"/>
    <property type="match status" value="1"/>
</dbReference>
<dbReference type="PANTHER" id="PTHR10322">
    <property type="entry name" value="DNA POLYMERASE CATALYTIC SUBUNIT"/>
    <property type="match status" value="1"/>
</dbReference>
<dbReference type="NCBIfam" id="TIGR00592">
    <property type="entry name" value="pol2"/>
    <property type="match status" value="1"/>
</dbReference>
<dbReference type="EC" id="2.7.7.7" evidence="7"/>
<keyword evidence="3 7" id="KW-0548">Nucleotidyltransferase</keyword>
<keyword evidence="7" id="KW-0235">DNA replication</keyword>
<organism evidence="10 11">
    <name type="scientific">Zestosphaera tikiterensis</name>
    <dbReference type="NCBI Taxonomy" id="1973259"/>
    <lineage>
        <taxon>Archaea</taxon>
        <taxon>Thermoproteota</taxon>
        <taxon>Thermoprotei</taxon>
        <taxon>Desulfurococcales</taxon>
        <taxon>Desulfurococcaceae</taxon>
        <taxon>Zestosphaera</taxon>
    </lineage>
</organism>
<evidence type="ECO:0000313" key="11">
    <source>
        <dbReference type="Proteomes" id="UP000244093"/>
    </source>
</evidence>
<dbReference type="GO" id="GO:0006261">
    <property type="term" value="P:DNA-templated DNA replication"/>
    <property type="evidence" value="ECO:0007669"/>
    <property type="project" value="TreeGrafter"/>
</dbReference>
<dbReference type="PANTHER" id="PTHR10322:SF23">
    <property type="entry name" value="DNA POLYMERASE DELTA CATALYTIC SUBUNIT"/>
    <property type="match status" value="1"/>
</dbReference>
<reference evidence="10 11" key="1">
    <citation type="journal article" date="2018" name="Syst. Appl. Microbiol.">
        <title>A new symbiotic nanoarchaeote (Candidatus Nanoclepta minutus) and its host (Zestosphaera tikiterensis gen. nov., sp. nov.) from a New Zealand hot spring.</title>
        <authorList>
            <person name="St John E."/>
            <person name="Liu Y."/>
            <person name="Podar M."/>
            <person name="Stott M.B."/>
            <person name="Meneghin J."/>
            <person name="Chen Z."/>
            <person name="Lagutin K."/>
            <person name="Mitchell K."/>
            <person name="Reysenbach A.L."/>
        </authorList>
    </citation>
    <scope>NUCLEOTIDE SEQUENCE [LARGE SCALE GENOMIC DNA]</scope>
    <source>
        <strain evidence="10">NZ3</strain>
    </source>
</reference>
<dbReference type="CDD" id="cd05781">
    <property type="entry name" value="DNA_polB_B3_exo"/>
    <property type="match status" value="1"/>
</dbReference>
<dbReference type="Pfam" id="PF03104">
    <property type="entry name" value="DNA_pol_B_exo1"/>
    <property type="match status" value="1"/>
</dbReference>
<comment type="caution">
    <text evidence="10">The sequence shown here is derived from an EMBL/GenBank/DDBJ whole genome shotgun (WGS) entry which is preliminary data.</text>
</comment>
<evidence type="ECO:0000256" key="6">
    <source>
        <dbReference type="ARBA" id="ARBA00049244"/>
    </source>
</evidence>
<dbReference type="Pfam" id="PF00136">
    <property type="entry name" value="DNA_pol_B"/>
    <property type="match status" value="1"/>
</dbReference>
<dbReference type="GO" id="GO:0003887">
    <property type="term" value="F:DNA-directed DNA polymerase activity"/>
    <property type="evidence" value="ECO:0007669"/>
    <property type="project" value="UniProtKB-KW"/>
</dbReference>
<evidence type="ECO:0000256" key="7">
    <source>
        <dbReference type="RuleBase" id="RU000442"/>
    </source>
</evidence>
<evidence type="ECO:0000256" key="5">
    <source>
        <dbReference type="ARBA" id="ARBA00023125"/>
    </source>
</evidence>
<feature type="domain" description="DNA-directed DNA polymerase family B exonuclease" evidence="9">
    <location>
        <begin position="113"/>
        <end position="305"/>
    </location>
</feature>
<evidence type="ECO:0000259" key="9">
    <source>
        <dbReference type="Pfam" id="PF03104"/>
    </source>
</evidence>
<dbReference type="InterPro" id="IPR036397">
    <property type="entry name" value="RNaseH_sf"/>
</dbReference>
<dbReference type="InterPro" id="IPR050240">
    <property type="entry name" value="DNA_pol_type-B"/>
</dbReference>
<dbReference type="InterPro" id="IPR017964">
    <property type="entry name" value="DNA-dir_DNA_pol_B_CS"/>
</dbReference>
<dbReference type="InterPro" id="IPR006172">
    <property type="entry name" value="DNA-dir_DNA_pol_B"/>
</dbReference>
<dbReference type="GO" id="GO:0003677">
    <property type="term" value="F:DNA binding"/>
    <property type="evidence" value="ECO:0007669"/>
    <property type="project" value="UniProtKB-KW"/>
</dbReference>
<evidence type="ECO:0000259" key="8">
    <source>
        <dbReference type="Pfam" id="PF00136"/>
    </source>
</evidence>
<comment type="similarity">
    <text evidence="1 7">Belongs to the DNA polymerase type-B family.</text>
</comment>
<dbReference type="InterPro" id="IPR012337">
    <property type="entry name" value="RNaseH-like_sf"/>
</dbReference>
<evidence type="ECO:0000256" key="3">
    <source>
        <dbReference type="ARBA" id="ARBA00022695"/>
    </source>
</evidence>
<dbReference type="InterPro" id="IPR043502">
    <property type="entry name" value="DNA/RNA_pol_sf"/>
</dbReference>
<dbReference type="Gene3D" id="1.10.287.690">
    <property type="entry name" value="Helix hairpin bin"/>
    <property type="match status" value="1"/>
</dbReference>